<evidence type="ECO:0000256" key="2">
    <source>
        <dbReference type="ARBA" id="ARBA00023136"/>
    </source>
</evidence>
<dbReference type="PROSITE" id="PS51778">
    <property type="entry name" value="VAST"/>
    <property type="match status" value="1"/>
</dbReference>
<reference evidence="6" key="1">
    <citation type="submission" date="2022-10" db="EMBL/GenBank/DDBJ databases">
        <title>Genome assembly of Pristionchus species.</title>
        <authorList>
            <person name="Yoshida K."/>
            <person name="Sommer R.J."/>
        </authorList>
    </citation>
    <scope>NUCLEOTIDE SEQUENCE [LARGE SCALE GENOMIC DNA]</scope>
    <source>
        <strain evidence="6">RS5460</strain>
    </source>
</reference>
<dbReference type="GO" id="GO:0005789">
    <property type="term" value="C:endoplasmic reticulum membrane"/>
    <property type="evidence" value="ECO:0007669"/>
    <property type="project" value="TreeGrafter"/>
</dbReference>
<feature type="non-terminal residue" evidence="5">
    <location>
        <position position="252"/>
    </location>
</feature>
<evidence type="ECO:0000256" key="1">
    <source>
        <dbReference type="ARBA" id="ARBA00004370"/>
    </source>
</evidence>
<dbReference type="GO" id="GO:0140268">
    <property type="term" value="C:endoplasmic reticulum-plasma membrane contact site"/>
    <property type="evidence" value="ECO:0007669"/>
    <property type="project" value="TreeGrafter"/>
</dbReference>
<evidence type="ECO:0000259" key="4">
    <source>
        <dbReference type="PROSITE" id="PS51778"/>
    </source>
</evidence>
<evidence type="ECO:0000313" key="6">
    <source>
        <dbReference type="Proteomes" id="UP001328107"/>
    </source>
</evidence>
<dbReference type="EMBL" id="BTRK01000006">
    <property type="protein sequence ID" value="GMR62129.1"/>
    <property type="molecule type" value="Genomic_DNA"/>
</dbReference>
<proteinExistence type="predicted"/>
<dbReference type="PANTHER" id="PTHR23319:SF4">
    <property type="entry name" value="GRAM DOMAIN CONTAINING 1B, ISOFORM E"/>
    <property type="match status" value="1"/>
</dbReference>
<dbReference type="GO" id="GO:0120015">
    <property type="term" value="F:sterol transfer activity"/>
    <property type="evidence" value="ECO:0007669"/>
    <property type="project" value="TreeGrafter"/>
</dbReference>
<sequence length="252" mass="27498">PLLLSMESDSQQQRAAAGACTAVLDETEASERSSSSSTTFQELSISECICDDHSGKKLLDQVIPRSPTELFDLIFTSSPWYDQLSSALKRTGVSKLTKGVSGYNASDWATDKNGVRRRTCTYTVSLNYVMAPMSAVVTEKQVYKAFRGGFTIVKDTLTSGVPYANSFHVSCTHCIMGYGRGQARLVVHGGLIFTKSVWGMIRGYIERSTTAGLAEHYEALRATLTEECKRSGAGSDGLALEDDQNRKQDSDE</sequence>
<evidence type="ECO:0000313" key="5">
    <source>
        <dbReference type="EMBL" id="GMR62129.1"/>
    </source>
</evidence>
<dbReference type="Proteomes" id="UP001328107">
    <property type="component" value="Unassembled WGS sequence"/>
</dbReference>
<comment type="caution">
    <text evidence="5">The sequence shown here is derived from an EMBL/GenBank/DDBJ whole genome shotgun (WGS) entry which is preliminary data.</text>
</comment>
<dbReference type="AlphaFoldDB" id="A0AAN5IEX2"/>
<gene>
    <name evidence="5" type="ORF">PMAYCL1PPCAC_32324</name>
</gene>
<keyword evidence="6" id="KW-1185">Reference proteome</keyword>
<dbReference type="GO" id="GO:0032366">
    <property type="term" value="P:intracellular sterol transport"/>
    <property type="evidence" value="ECO:0007669"/>
    <property type="project" value="TreeGrafter"/>
</dbReference>
<comment type="subcellular location">
    <subcellularLocation>
        <location evidence="1">Membrane</location>
    </subcellularLocation>
</comment>
<feature type="compositionally biased region" description="Basic and acidic residues" evidence="3">
    <location>
        <begin position="243"/>
        <end position="252"/>
    </location>
</feature>
<dbReference type="PANTHER" id="PTHR23319">
    <property type="entry name" value="GRAM DOMAIN CONTAINING 1B, ISOFORM E"/>
    <property type="match status" value="1"/>
</dbReference>
<dbReference type="InterPro" id="IPR031968">
    <property type="entry name" value="VASt"/>
</dbReference>
<protein>
    <recommendedName>
        <fullName evidence="4">VASt domain-containing protein</fullName>
    </recommendedName>
</protein>
<dbReference type="InterPro" id="IPR051482">
    <property type="entry name" value="Cholesterol_transport"/>
</dbReference>
<feature type="region of interest" description="Disordered" evidence="3">
    <location>
        <begin position="231"/>
        <end position="252"/>
    </location>
</feature>
<name>A0AAN5IEX2_9BILA</name>
<dbReference type="Pfam" id="PF16016">
    <property type="entry name" value="VASt"/>
    <property type="match status" value="1"/>
</dbReference>
<evidence type="ECO:0000256" key="3">
    <source>
        <dbReference type="SAM" id="MobiDB-lite"/>
    </source>
</evidence>
<feature type="domain" description="VASt" evidence="4">
    <location>
        <begin position="54"/>
        <end position="232"/>
    </location>
</feature>
<organism evidence="5 6">
    <name type="scientific">Pristionchus mayeri</name>
    <dbReference type="NCBI Taxonomy" id="1317129"/>
    <lineage>
        <taxon>Eukaryota</taxon>
        <taxon>Metazoa</taxon>
        <taxon>Ecdysozoa</taxon>
        <taxon>Nematoda</taxon>
        <taxon>Chromadorea</taxon>
        <taxon>Rhabditida</taxon>
        <taxon>Rhabditina</taxon>
        <taxon>Diplogasteromorpha</taxon>
        <taxon>Diplogasteroidea</taxon>
        <taxon>Neodiplogasteridae</taxon>
        <taxon>Pristionchus</taxon>
    </lineage>
</organism>
<dbReference type="GO" id="GO:0005886">
    <property type="term" value="C:plasma membrane"/>
    <property type="evidence" value="ECO:0007669"/>
    <property type="project" value="TreeGrafter"/>
</dbReference>
<dbReference type="GO" id="GO:0032934">
    <property type="term" value="F:sterol binding"/>
    <property type="evidence" value="ECO:0007669"/>
    <property type="project" value="TreeGrafter"/>
</dbReference>
<keyword evidence="2" id="KW-0472">Membrane</keyword>
<feature type="non-terminal residue" evidence="5">
    <location>
        <position position="1"/>
    </location>
</feature>
<accession>A0AAN5IEX2</accession>